<dbReference type="Pfam" id="PF13508">
    <property type="entry name" value="Acetyltransf_7"/>
    <property type="match status" value="1"/>
</dbReference>
<dbReference type="InterPro" id="IPR000182">
    <property type="entry name" value="GNAT_dom"/>
</dbReference>
<reference evidence="2 3" key="1">
    <citation type="submission" date="2024-02" db="EMBL/GenBank/DDBJ databases">
        <title>Identification of pathogenicity and growth-promoting functions of Pseudomonas putida variants.</title>
        <authorList>
            <person name="Sun J."/>
        </authorList>
    </citation>
    <scope>NUCLEOTIDE SEQUENCE [LARGE SCALE GENOMIC DNA]</scope>
    <source>
        <strain evidence="2 3">A04</strain>
    </source>
</reference>
<gene>
    <name evidence="2" type="ORF">V7V80_03655</name>
</gene>
<evidence type="ECO:0000259" key="1">
    <source>
        <dbReference type="PROSITE" id="PS51186"/>
    </source>
</evidence>
<evidence type="ECO:0000313" key="3">
    <source>
        <dbReference type="Proteomes" id="UP001377692"/>
    </source>
</evidence>
<dbReference type="SUPFAM" id="SSF55729">
    <property type="entry name" value="Acyl-CoA N-acyltransferases (Nat)"/>
    <property type="match status" value="1"/>
</dbReference>
<keyword evidence="3" id="KW-1185">Reference proteome</keyword>
<dbReference type="EMBL" id="JBBHLD010000002">
    <property type="protein sequence ID" value="MEJ5903772.1"/>
    <property type="molecule type" value="Genomic_DNA"/>
</dbReference>
<dbReference type="RefSeq" id="WP_339548530.1">
    <property type="nucleotide sequence ID" value="NZ_JBBHLD010000002.1"/>
</dbReference>
<evidence type="ECO:0000313" key="2">
    <source>
        <dbReference type="EMBL" id="MEJ5903772.1"/>
    </source>
</evidence>
<organism evidence="2 3">
    <name type="scientific">Pseudomonas kermanshahensis</name>
    <dbReference type="NCBI Taxonomy" id="2745482"/>
    <lineage>
        <taxon>Bacteria</taxon>
        <taxon>Pseudomonadati</taxon>
        <taxon>Pseudomonadota</taxon>
        <taxon>Gammaproteobacteria</taxon>
        <taxon>Pseudomonadales</taxon>
        <taxon>Pseudomonadaceae</taxon>
        <taxon>Pseudomonas</taxon>
    </lineage>
</organism>
<dbReference type="Proteomes" id="UP001377692">
    <property type="component" value="Unassembled WGS sequence"/>
</dbReference>
<dbReference type="CDD" id="cd04301">
    <property type="entry name" value="NAT_SF"/>
    <property type="match status" value="1"/>
</dbReference>
<protein>
    <submittedName>
        <fullName evidence="2">GNAT family N-acetyltransferase</fullName>
    </submittedName>
</protein>
<dbReference type="Gene3D" id="3.40.630.30">
    <property type="match status" value="1"/>
</dbReference>
<dbReference type="InterPro" id="IPR016181">
    <property type="entry name" value="Acyl_CoA_acyltransferase"/>
</dbReference>
<name>A0ABU8R1N7_9PSED</name>
<dbReference type="PROSITE" id="PS51186">
    <property type="entry name" value="GNAT"/>
    <property type="match status" value="1"/>
</dbReference>
<accession>A0ABU8R1N7</accession>
<feature type="domain" description="N-acetyltransferase" evidence="1">
    <location>
        <begin position="29"/>
        <end position="166"/>
    </location>
</feature>
<comment type="caution">
    <text evidence="2">The sequence shown here is derived from an EMBL/GenBank/DDBJ whole genome shotgun (WGS) entry which is preliminary data.</text>
</comment>
<proteinExistence type="predicted"/>
<sequence>MTNIPPTEQVLIDKFLPTILENEAKGILQDLLGAPSLALHFMTFDYAQTMRAISHVRGIFDECYRAGHLKVAISHEKGRLYGYAILFEHPDPSIPQYCHKIFVFEEFRGNGIGTQLLQSLSTGSRGSCLLCRDDLIPFYETIGLEVKGAYTPPDAQQGFAMTRGLYTGLTLMGSANSGSFAPVFMLNDQDIGQLIAFGSQ</sequence>